<protein>
    <submittedName>
        <fullName evidence="1">Uncharacterized protein</fullName>
    </submittedName>
</protein>
<proteinExistence type="predicted"/>
<sequence length="604" mass="71020">MTDFPEKCLRKIPFVLLTEDNKSSVAQREHFFEYQEFAFENYYDLKNIKLLFSEDEYLVFSILLSHDKKKWENVYTNTISNENRNYFDIDIISNHVKFVKIRLDRPGFLKIKDVSFWGDSSSSSFKEDPVLKYKTAFSVLFNESPTYLEKLIKNFLMFTDENCFLFINLSKNLTIDENFFFCSPRVFLFYGDIKRDKSGNTLLLGHLESIRAVIRSNLEIRYFCTLASNSLFIRKFSLDDTINQLHQKHQVPVSIERNYINDLDVCFGSIPDNGTWMWEHIANATSLHEHLQKKMDLDNLSVTQIEGLFAELSEWLLVEKYFKEIEEIAFYLKGVLWTAFEECIPVSIFRKHGKSEFTNICYMMWDGYRTASSSDVIKYNQCLPEHLCLLKWFERDIKNPATKMVTSDWGYHFLSLLNIKEILNNDELFTIETNLCNTSGKNLRKNNLCKNDFYLILKDRLINRDRIDIKDVCINSSLDSGFILLEHKNFQADIICQSLNGKFYVSATSISPQEKNQIIGYIYLECHITHPIFQISLDEKNDFLIENIVIYDGLNFTRLNPSPSKHDINLVYNFAKLCKDDSILYLGIPIFLEKSFYINIDVLY</sequence>
<dbReference type="Proteomes" id="UP000000948">
    <property type="component" value="Chromosome"/>
</dbReference>
<reference evidence="1 2" key="1">
    <citation type="journal article" date="2009" name="Nucleic Acids Res.">
        <title>Whole-genome analyses reveal genetic instability of Acetobacter pasteurianus.</title>
        <authorList>
            <person name="Azuma Y."/>
            <person name="Hosoyama A."/>
            <person name="Matsutani M."/>
            <person name="Furuya N."/>
            <person name="Horikawa H."/>
            <person name="Harada T."/>
            <person name="Hirakawa H."/>
            <person name="Kuhara S."/>
            <person name="Matsushita K."/>
            <person name="Fujita N."/>
            <person name="Shirai M."/>
        </authorList>
    </citation>
    <scope>NUCLEOTIDE SEQUENCE [LARGE SCALE GENOMIC DNA]</scope>
    <source>
        <strain evidence="2">NBRC 105184 / IFO 3283-01</strain>
    </source>
</reference>
<organism evidence="1 2">
    <name type="scientific">Acetobacter pasteurianus (strain NBRC 105184 / IFO 3283-01)</name>
    <dbReference type="NCBI Taxonomy" id="634452"/>
    <lineage>
        <taxon>Bacteria</taxon>
        <taxon>Pseudomonadati</taxon>
        <taxon>Pseudomonadota</taxon>
        <taxon>Alphaproteobacteria</taxon>
        <taxon>Acetobacterales</taxon>
        <taxon>Acetobacteraceae</taxon>
        <taxon>Acetobacter</taxon>
    </lineage>
</organism>
<dbReference type="RefSeq" id="WP_014457655.1">
    <property type="nucleotide sequence ID" value="NC_013209.1"/>
</dbReference>
<dbReference type="KEGG" id="apt:APA01_17930"/>
<dbReference type="BioCyc" id="APAS634452:APA01_RS09085-MONOMER"/>
<gene>
    <name evidence="1" type="ordered locus">APA01_17930</name>
</gene>
<evidence type="ECO:0000313" key="1">
    <source>
        <dbReference type="EMBL" id="BAH99918.1"/>
    </source>
</evidence>
<name>C7JC90_ACEP3</name>
<dbReference type="HOGENOM" id="CLU_451754_0_0_5"/>
<dbReference type="EMBL" id="AP011121">
    <property type="protein sequence ID" value="BAH99918.1"/>
    <property type="molecule type" value="Genomic_DNA"/>
</dbReference>
<dbReference type="PATRIC" id="fig|634452.3.peg.1863"/>
<evidence type="ECO:0000313" key="2">
    <source>
        <dbReference type="Proteomes" id="UP000000948"/>
    </source>
</evidence>
<accession>C7JC90</accession>
<dbReference type="AlphaFoldDB" id="C7JC90"/>
<dbReference type="STRING" id="634452.APA01_17930"/>